<protein>
    <submittedName>
        <fullName evidence="2">PEP-CTERM sorting domain-containing protein</fullName>
    </submittedName>
</protein>
<organism evidence="2 3">
    <name type="scientific">Rheinheimera riviphila</name>
    <dbReference type="NCBI Taxonomy" id="1834037"/>
    <lineage>
        <taxon>Bacteria</taxon>
        <taxon>Pseudomonadati</taxon>
        <taxon>Pseudomonadota</taxon>
        <taxon>Gammaproteobacteria</taxon>
        <taxon>Chromatiales</taxon>
        <taxon>Chromatiaceae</taxon>
        <taxon>Rheinheimera</taxon>
    </lineage>
</organism>
<dbReference type="NCBIfam" id="TIGR02595">
    <property type="entry name" value="PEP_CTERM"/>
    <property type="match status" value="1"/>
</dbReference>
<comment type="caution">
    <text evidence="2">The sequence shown here is derived from an EMBL/GenBank/DDBJ whole genome shotgun (WGS) entry which is preliminary data.</text>
</comment>
<feature type="chain" id="PRO_5019007592" evidence="1">
    <location>
        <begin position="25"/>
        <end position="273"/>
    </location>
</feature>
<name>A0A437QRX5_9GAMM</name>
<dbReference type="InterPro" id="IPR013424">
    <property type="entry name" value="Ice-binding_C"/>
</dbReference>
<evidence type="ECO:0000256" key="1">
    <source>
        <dbReference type="SAM" id="SignalP"/>
    </source>
</evidence>
<dbReference type="AlphaFoldDB" id="A0A437QRX5"/>
<dbReference type="EMBL" id="SACS01000011">
    <property type="protein sequence ID" value="RVU37265.1"/>
    <property type="molecule type" value="Genomic_DNA"/>
</dbReference>
<gene>
    <name evidence="2" type="ORF">EOE67_11800</name>
</gene>
<accession>A0A437QRX5</accession>
<evidence type="ECO:0000313" key="3">
    <source>
        <dbReference type="Proteomes" id="UP000283077"/>
    </source>
</evidence>
<keyword evidence="1" id="KW-0732">Signal</keyword>
<dbReference type="RefSeq" id="WP_127699275.1">
    <property type="nucleotide sequence ID" value="NZ_SACS01000011.1"/>
</dbReference>
<dbReference type="Proteomes" id="UP000283077">
    <property type="component" value="Unassembled WGS sequence"/>
</dbReference>
<keyword evidence="3" id="KW-1185">Reference proteome</keyword>
<reference evidence="2 3" key="1">
    <citation type="submission" date="2019-01" db="EMBL/GenBank/DDBJ databases">
        <authorList>
            <person name="Chen W.-M."/>
        </authorList>
    </citation>
    <scope>NUCLEOTIDE SEQUENCE [LARGE SCALE GENOMIC DNA]</scope>
    <source>
        <strain evidence="2 3">KYPC3</strain>
    </source>
</reference>
<proteinExistence type="predicted"/>
<dbReference type="OrthoDB" id="5761227at2"/>
<feature type="signal peptide" evidence="1">
    <location>
        <begin position="1"/>
        <end position="24"/>
    </location>
</feature>
<evidence type="ECO:0000313" key="2">
    <source>
        <dbReference type="EMBL" id="RVU37265.1"/>
    </source>
</evidence>
<sequence length="273" mass="28309">MKLKSIVTAGALTLATLVSTQASAVLMSVDFETQSGWLADGLNSGTRINSTATNLDCAAGINNAANGCGLTFSSAVGAIAGAYSTVNWGSSSAKSGLDILSKSGTLVTNGDWVQTGLVTHRNQTIPAGSASLASLELATLFAIVNPALFVIPAKVGIQFKETPNNTDPTKCPTPQLSTVGCDDTFSVNLQLPSIKFKDLEGQMYQISFKLNPLSGVTSITNPDGTVTLVTAESSNNQIEFLARLETIPEPATVGILGLSLVMLSLRRNKKAAV</sequence>
<dbReference type="NCBIfam" id="NF038125">
    <property type="entry name" value="PEP_CTERM_THxN"/>
    <property type="match status" value="1"/>
</dbReference>